<evidence type="ECO:0000313" key="2">
    <source>
        <dbReference type="Proteomes" id="UP000596742"/>
    </source>
</evidence>
<dbReference type="AlphaFoldDB" id="A0A8B6HD63"/>
<evidence type="ECO:0000313" key="1">
    <source>
        <dbReference type="EMBL" id="VDI77806.1"/>
    </source>
</evidence>
<name>A0A8B6HD63_MYTGA</name>
<gene>
    <name evidence="1" type="ORF">MGAL_10B054242</name>
</gene>
<organism evidence="1 2">
    <name type="scientific">Mytilus galloprovincialis</name>
    <name type="common">Mediterranean mussel</name>
    <dbReference type="NCBI Taxonomy" id="29158"/>
    <lineage>
        <taxon>Eukaryota</taxon>
        <taxon>Metazoa</taxon>
        <taxon>Spiralia</taxon>
        <taxon>Lophotrochozoa</taxon>
        <taxon>Mollusca</taxon>
        <taxon>Bivalvia</taxon>
        <taxon>Autobranchia</taxon>
        <taxon>Pteriomorphia</taxon>
        <taxon>Mytilida</taxon>
        <taxon>Mytiloidea</taxon>
        <taxon>Mytilidae</taxon>
        <taxon>Mytilinae</taxon>
        <taxon>Mytilus</taxon>
    </lineage>
</organism>
<accession>A0A8B6HD63</accession>
<sequence>MSLLTLYCPVLQLYDRWETVSEMGISHLCFFCLIYLISSRNVPINERSIIGNLALPTLILQLSTHASAFDMYRYVRASIAPTFRTSGYIQNPLDCTQQLTDLDTAWRTCMNINLGPLCVSDPNCFVLQPRGMPCVFNISTFQATP</sequence>
<proteinExistence type="predicted"/>
<comment type="caution">
    <text evidence="1">The sequence shown here is derived from an EMBL/GenBank/DDBJ whole genome shotgun (WGS) entry which is preliminary data.</text>
</comment>
<keyword evidence="2" id="KW-1185">Reference proteome</keyword>
<reference evidence="1" key="1">
    <citation type="submission" date="2018-11" db="EMBL/GenBank/DDBJ databases">
        <authorList>
            <person name="Alioto T."/>
            <person name="Alioto T."/>
        </authorList>
    </citation>
    <scope>NUCLEOTIDE SEQUENCE</scope>
</reference>
<dbReference type="EMBL" id="UYJE01009886">
    <property type="protein sequence ID" value="VDI77806.1"/>
    <property type="molecule type" value="Genomic_DNA"/>
</dbReference>
<protein>
    <submittedName>
        <fullName evidence="1">Uncharacterized protein</fullName>
    </submittedName>
</protein>
<dbReference type="Proteomes" id="UP000596742">
    <property type="component" value="Unassembled WGS sequence"/>
</dbReference>